<proteinExistence type="predicted"/>
<comment type="caution">
    <text evidence="1">The sequence shown here is derived from an EMBL/GenBank/DDBJ whole genome shotgun (WGS) entry which is preliminary data.</text>
</comment>
<name>A0A317Y341_MAIZE</name>
<reference evidence="1" key="1">
    <citation type="journal article" date="2018" name="Nat. Genet.">
        <title>Extensive intraspecific gene order and gene structural variations between Mo17 and other maize genomes.</title>
        <authorList>
            <person name="Sun S."/>
            <person name="Zhou Y."/>
            <person name="Chen J."/>
            <person name="Shi J."/>
            <person name="Zhao H."/>
            <person name="Zhao H."/>
            <person name="Song W."/>
            <person name="Zhang M."/>
            <person name="Cui Y."/>
            <person name="Dong X."/>
            <person name="Liu H."/>
            <person name="Ma X."/>
            <person name="Jiao Y."/>
            <person name="Wang B."/>
            <person name="Wei X."/>
            <person name="Stein J.C."/>
            <person name="Glaubitz J.C."/>
            <person name="Lu F."/>
            <person name="Yu G."/>
            <person name="Liang C."/>
            <person name="Fengler K."/>
            <person name="Li B."/>
            <person name="Rafalski A."/>
            <person name="Schnable P.S."/>
            <person name="Ware D.H."/>
            <person name="Buckler E.S."/>
            <person name="Lai J."/>
        </authorList>
    </citation>
    <scope>NUCLEOTIDE SEQUENCE [LARGE SCALE GENOMIC DNA]</scope>
    <source>
        <tissue evidence="1">Seedling</tissue>
    </source>
</reference>
<protein>
    <submittedName>
        <fullName evidence="1">Uncharacterized protein</fullName>
    </submittedName>
</protein>
<gene>
    <name evidence="1" type="ORF">Zm00014a_001700</name>
</gene>
<sequence>MHIKNLWSERKNVTTSSEILFSSLFSV</sequence>
<accession>A0A317Y341</accession>
<dbReference type="AlphaFoldDB" id="A0A317Y341"/>
<dbReference type="EMBL" id="NCVQ01000001">
    <property type="protein sequence ID" value="PWZ53067.1"/>
    <property type="molecule type" value="Genomic_DNA"/>
</dbReference>
<evidence type="ECO:0000313" key="1">
    <source>
        <dbReference type="EMBL" id="PWZ53067.1"/>
    </source>
</evidence>
<organism evidence="1">
    <name type="scientific">Zea mays</name>
    <name type="common">Maize</name>
    <dbReference type="NCBI Taxonomy" id="4577"/>
    <lineage>
        <taxon>Eukaryota</taxon>
        <taxon>Viridiplantae</taxon>
        <taxon>Streptophyta</taxon>
        <taxon>Embryophyta</taxon>
        <taxon>Tracheophyta</taxon>
        <taxon>Spermatophyta</taxon>
        <taxon>Magnoliopsida</taxon>
        <taxon>Liliopsida</taxon>
        <taxon>Poales</taxon>
        <taxon>Poaceae</taxon>
        <taxon>PACMAD clade</taxon>
        <taxon>Panicoideae</taxon>
        <taxon>Andropogonodae</taxon>
        <taxon>Andropogoneae</taxon>
        <taxon>Tripsacinae</taxon>
        <taxon>Zea</taxon>
    </lineage>
</organism>
<dbReference type="Proteomes" id="UP000251960">
    <property type="component" value="Chromosome 1"/>
</dbReference>